<evidence type="ECO:0000256" key="1">
    <source>
        <dbReference type="ARBA" id="ARBA00023002"/>
    </source>
</evidence>
<dbReference type="GO" id="GO:0005829">
    <property type="term" value="C:cytosol"/>
    <property type="evidence" value="ECO:0007669"/>
    <property type="project" value="TreeGrafter"/>
</dbReference>
<proteinExistence type="predicted"/>
<dbReference type="SUPFAM" id="SSF52283">
    <property type="entry name" value="Formate/glycerate dehydrogenase catalytic domain-like"/>
    <property type="match status" value="1"/>
</dbReference>
<dbReference type="CDD" id="cd12166">
    <property type="entry name" value="2-Hacid_dh_7"/>
    <property type="match status" value="1"/>
</dbReference>
<dbReference type="GO" id="GO:0030267">
    <property type="term" value="F:glyoxylate reductase (NADPH) activity"/>
    <property type="evidence" value="ECO:0007669"/>
    <property type="project" value="TreeGrafter"/>
</dbReference>
<organism evidence="4 5">
    <name type="scientific">Parenemella sanctibonifatiensis</name>
    <dbReference type="NCBI Taxonomy" id="2016505"/>
    <lineage>
        <taxon>Bacteria</taxon>
        <taxon>Bacillati</taxon>
        <taxon>Actinomycetota</taxon>
        <taxon>Actinomycetes</taxon>
        <taxon>Propionibacteriales</taxon>
        <taxon>Propionibacteriaceae</taxon>
        <taxon>Parenemella</taxon>
    </lineage>
</organism>
<dbReference type="EMBL" id="NMVI01000007">
    <property type="protein sequence ID" value="OYN90026.1"/>
    <property type="molecule type" value="Genomic_DNA"/>
</dbReference>
<evidence type="ECO:0000313" key="5">
    <source>
        <dbReference type="Proteomes" id="UP000216533"/>
    </source>
</evidence>
<sequence>MTTIMLPYNDLATAHEVVGPLPDDVEVLLYRQGPAPEGVERTEFYVLPYNVTGAGMELVAQMPKLRFLQGLSAGYENLIDRVPDQVALCNAAGVHDTSTAELAVTLALAQGRHIDRYARQRDWSKSVGHSIADQRVTILGYGRIGKAIEQRLAGFECASITKVASRARDDIHGVEELPQLLPQTDVLICVLPANQHTRGLLGTELLSLLPDDALVVNVGRGAVIDTDAMVEQAKERLRFALDVVDPEPLPQDHPLWDLERVLLVPHVGGLSTAFPARRDALIRDQVQRFIAGEPLENVVKPAR</sequence>
<dbReference type="PANTHER" id="PTHR10996">
    <property type="entry name" value="2-HYDROXYACID DEHYDROGENASE-RELATED"/>
    <property type="match status" value="1"/>
</dbReference>
<dbReference type="InterPro" id="IPR050223">
    <property type="entry name" value="D-isomer_2-hydroxyacid_DH"/>
</dbReference>
<accession>A0A255EEP7</accession>
<dbReference type="InterPro" id="IPR036291">
    <property type="entry name" value="NAD(P)-bd_dom_sf"/>
</dbReference>
<dbReference type="PANTHER" id="PTHR10996:SF178">
    <property type="entry name" value="2-HYDROXYACID DEHYDROGENASE YGL185C-RELATED"/>
    <property type="match status" value="1"/>
</dbReference>
<comment type="caution">
    <text evidence="4">The sequence shown here is derived from an EMBL/GenBank/DDBJ whole genome shotgun (WGS) entry which is preliminary data.</text>
</comment>
<dbReference type="SUPFAM" id="SSF51735">
    <property type="entry name" value="NAD(P)-binding Rossmann-fold domains"/>
    <property type="match status" value="1"/>
</dbReference>
<dbReference type="AlphaFoldDB" id="A0A255EEP7"/>
<dbReference type="PROSITE" id="PS00671">
    <property type="entry name" value="D_2_HYDROXYACID_DH_3"/>
    <property type="match status" value="1"/>
</dbReference>
<feature type="domain" description="D-isomer specific 2-hydroxyacid dehydrogenase NAD-binding" evidence="3">
    <location>
        <begin position="110"/>
        <end position="268"/>
    </location>
</feature>
<dbReference type="Pfam" id="PF02826">
    <property type="entry name" value="2-Hacid_dh_C"/>
    <property type="match status" value="1"/>
</dbReference>
<dbReference type="Gene3D" id="3.40.50.720">
    <property type="entry name" value="NAD(P)-binding Rossmann-like Domain"/>
    <property type="match status" value="2"/>
</dbReference>
<dbReference type="RefSeq" id="WP_094449707.1">
    <property type="nucleotide sequence ID" value="NZ_NMVI01000007.1"/>
</dbReference>
<dbReference type="InterPro" id="IPR006140">
    <property type="entry name" value="D-isomer_DH_NAD-bd"/>
</dbReference>
<gene>
    <name evidence="4" type="ORF">CGZ92_02005</name>
</gene>
<dbReference type="InterPro" id="IPR029753">
    <property type="entry name" value="D-isomer_DH_CS"/>
</dbReference>
<dbReference type="GO" id="GO:0051287">
    <property type="term" value="F:NAD binding"/>
    <property type="evidence" value="ECO:0007669"/>
    <property type="project" value="InterPro"/>
</dbReference>
<protein>
    <submittedName>
        <fullName evidence="4">Dihydrofolate reductase</fullName>
    </submittedName>
</protein>
<keyword evidence="2" id="KW-0520">NAD</keyword>
<dbReference type="Proteomes" id="UP000216533">
    <property type="component" value="Unassembled WGS sequence"/>
</dbReference>
<evidence type="ECO:0000256" key="2">
    <source>
        <dbReference type="ARBA" id="ARBA00023027"/>
    </source>
</evidence>
<dbReference type="GO" id="GO:0016618">
    <property type="term" value="F:hydroxypyruvate reductase [NAD(P)H] activity"/>
    <property type="evidence" value="ECO:0007669"/>
    <property type="project" value="TreeGrafter"/>
</dbReference>
<evidence type="ECO:0000259" key="3">
    <source>
        <dbReference type="Pfam" id="PF02826"/>
    </source>
</evidence>
<keyword evidence="1" id="KW-0560">Oxidoreductase</keyword>
<reference evidence="4 5" key="1">
    <citation type="submission" date="2017-07" db="EMBL/GenBank/DDBJ databases">
        <title>Draft whole genome sequences of clinical Proprionibacteriaceae strains.</title>
        <authorList>
            <person name="Bernier A.-M."/>
            <person name="Bernard K."/>
            <person name="Domingo M.-C."/>
        </authorList>
    </citation>
    <scope>NUCLEOTIDE SEQUENCE [LARGE SCALE GENOMIC DNA]</scope>
    <source>
        <strain evidence="4 5">NML 160184</strain>
    </source>
</reference>
<evidence type="ECO:0000313" key="4">
    <source>
        <dbReference type="EMBL" id="OYN90026.1"/>
    </source>
</evidence>
<name>A0A255EEP7_9ACTN</name>